<evidence type="ECO:0000313" key="2">
    <source>
        <dbReference type="Proteomes" id="UP001562425"/>
    </source>
</evidence>
<feature type="non-terminal residue" evidence="1">
    <location>
        <position position="158"/>
    </location>
</feature>
<accession>A0ABD1D2V2</accession>
<sequence length="158" mass="17125">GTSIPATNVTANDPGLNVRTISLEPLPAVPEQATNTQQPPLQESHLFGLGIPLDVTASTSSAYTDVEKSIGCGHDGRGSIVGYDIFQELEERLQEVLSRNDAGPAAAIKIQDKPGSESEPSGKEKDIKKVNKVNAALESINRFLSFYLFRSTLYPKRW</sequence>
<dbReference type="Proteomes" id="UP001562425">
    <property type="component" value="Unassembled WGS sequence"/>
</dbReference>
<organism evidence="1 2">
    <name type="scientific">Culex pipiens pipiens</name>
    <name type="common">Northern house mosquito</name>
    <dbReference type="NCBI Taxonomy" id="38569"/>
    <lineage>
        <taxon>Eukaryota</taxon>
        <taxon>Metazoa</taxon>
        <taxon>Ecdysozoa</taxon>
        <taxon>Arthropoda</taxon>
        <taxon>Hexapoda</taxon>
        <taxon>Insecta</taxon>
        <taxon>Pterygota</taxon>
        <taxon>Neoptera</taxon>
        <taxon>Endopterygota</taxon>
        <taxon>Diptera</taxon>
        <taxon>Nematocera</taxon>
        <taxon>Culicoidea</taxon>
        <taxon>Culicidae</taxon>
        <taxon>Culicinae</taxon>
        <taxon>Culicini</taxon>
        <taxon>Culex</taxon>
        <taxon>Culex</taxon>
    </lineage>
</organism>
<proteinExistence type="predicted"/>
<keyword evidence="2" id="KW-1185">Reference proteome</keyword>
<evidence type="ECO:0000313" key="1">
    <source>
        <dbReference type="EMBL" id="KAL1388339.1"/>
    </source>
</evidence>
<name>A0ABD1D2V2_CULPP</name>
<gene>
    <name evidence="1" type="ORF">pipiens_000385</name>
</gene>
<comment type="caution">
    <text evidence="1">The sequence shown here is derived from an EMBL/GenBank/DDBJ whole genome shotgun (WGS) entry which is preliminary data.</text>
</comment>
<reference evidence="1 2" key="1">
    <citation type="submission" date="2024-05" db="EMBL/GenBank/DDBJ databases">
        <title>Culex pipiens pipiens assembly and annotation.</title>
        <authorList>
            <person name="Alout H."/>
            <person name="Durand T."/>
        </authorList>
    </citation>
    <scope>NUCLEOTIDE SEQUENCE [LARGE SCALE GENOMIC DNA]</scope>
    <source>
        <strain evidence="1">HA-2024</strain>
        <tissue evidence="1">Whole body</tissue>
    </source>
</reference>
<dbReference type="AlphaFoldDB" id="A0ABD1D2V2"/>
<feature type="non-terminal residue" evidence="1">
    <location>
        <position position="1"/>
    </location>
</feature>
<dbReference type="EMBL" id="JBEHCU010008071">
    <property type="protein sequence ID" value="KAL1388339.1"/>
    <property type="molecule type" value="Genomic_DNA"/>
</dbReference>
<protein>
    <submittedName>
        <fullName evidence="1">Uncharacterized protein</fullName>
    </submittedName>
</protein>